<feature type="domain" description="Major facilitator superfamily (MFS) profile" evidence="6">
    <location>
        <begin position="1"/>
        <end position="67"/>
    </location>
</feature>
<dbReference type="AlphaFoldDB" id="A0AAD5AEH6"/>
<evidence type="ECO:0000259" key="6">
    <source>
        <dbReference type="PROSITE" id="PS50850"/>
    </source>
</evidence>
<dbReference type="PROSITE" id="PS50850">
    <property type="entry name" value="MFS"/>
    <property type="match status" value="1"/>
</dbReference>
<sequence>VITQHYARTLGFPVGTERSNVTPAEGDELQVQKFSLTMYWSLSVAIFPVGGIISSFLVGFIADFRGR</sequence>
<evidence type="ECO:0000256" key="5">
    <source>
        <dbReference type="SAM" id="Phobius"/>
    </source>
</evidence>
<dbReference type="GO" id="GO:0022857">
    <property type="term" value="F:transmembrane transporter activity"/>
    <property type="evidence" value="ECO:0007669"/>
    <property type="project" value="InterPro"/>
</dbReference>
<keyword evidence="3 5" id="KW-1133">Transmembrane helix</keyword>
<dbReference type="GO" id="GO:0016020">
    <property type="term" value="C:membrane"/>
    <property type="evidence" value="ECO:0007669"/>
    <property type="project" value="UniProtKB-SubCell"/>
</dbReference>
<reference evidence="7" key="1">
    <citation type="submission" date="2018-07" db="EMBL/GenBank/DDBJ databases">
        <title>Comparative genomics of catfishes provides insights into carnivory and benthic adaptation.</title>
        <authorList>
            <person name="Zhang Y."/>
            <person name="Wang D."/>
            <person name="Peng Z."/>
            <person name="Zheng S."/>
            <person name="Shao F."/>
            <person name="Tao W."/>
        </authorList>
    </citation>
    <scope>NUCLEOTIDE SEQUENCE</scope>
    <source>
        <strain evidence="7">Chongqing</strain>
    </source>
</reference>
<name>A0AAD5AEH6_SILAS</name>
<dbReference type="Gene3D" id="1.20.1250.20">
    <property type="entry name" value="MFS general substrate transporter like domains"/>
    <property type="match status" value="1"/>
</dbReference>
<feature type="transmembrane region" description="Helical" evidence="5">
    <location>
        <begin position="38"/>
        <end position="62"/>
    </location>
</feature>
<keyword evidence="7" id="KW-0762">Sugar transport</keyword>
<keyword evidence="2 5" id="KW-0812">Transmembrane</keyword>
<evidence type="ECO:0000313" key="8">
    <source>
        <dbReference type="Proteomes" id="UP001205998"/>
    </source>
</evidence>
<dbReference type="Proteomes" id="UP001205998">
    <property type="component" value="Unassembled WGS sequence"/>
</dbReference>
<proteinExistence type="predicted"/>
<evidence type="ECO:0000256" key="2">
    <source>
        <dbReference type="ARBA" id="ARBA00022692"/>
    </source>
</evidence>
<dbReference type="InterPro" id="IPR005828">
    <property type="entry name" value="MFS_sugar_transport-like"/>
</dbReference>
<evidence type="ECO:0000256" key="3">
    <source>
        <dbReference type="ARBA" id="ARBA00022989"/>
    </source>
</evidence>
<keyword evidence="7" id="KW-0813">Transport</keyword>
<dbReference type="Pfam" id="PF00083">
    <property type="entry name" value="Sugar_tr"/>
    <property type="match status" value="1"/>
</dbReference>
<protein>
    <submittedName>
        <fullName evidence="7">Solute carrier family 2, facilitated glucose transporter member 2</fullName>
    </submittedName>
</protein>
<evidence type="ECO:0000256" key="4">
    <source>
        <dbReference type="ARBA" id="ARBA00023136"/>
    </source>
</evidence>
<dbReference type="EMBL" id="MU556962">
    <property type="protein sequence ID" value="KAI5614973.1"/>
    <property type="molecule type" value="Genomic_DNA"/>
</dbReference>
<dbReference type="InterPro" id="IPR036259">
    <property type="entry name" value="MFS_trans_sf"/>
</dbReference>
<comment type="caution">
    <text evidence="7">The sequence shown here is derived from an EMBL/GenBank/DDBJ whole genome shotgun (WGS) entry which is preliminary data.</text>
</comment>
<evidence type="ECO:0000256" key="1">
    <source>
        <dbReference type="ARBA" id="ARBA00004141"/>
    </source>
</evidence>
<comment type="subcellular location">
    <subcellularLocation>
        <location evidence="1">Membrane</location>
        <topology evidence="1">Multi-pass membrane protein</topology>
    </subcellularLocation>
</comment>
<keyword evidence="8" id="KW-1185">Reference proteome</keyword>
<evidence type="ECO:0000313" key="7">
    <source>
        <dbReference type="EMBL" id="KAI5614973.1"/>
    </source>
</evidence>
<keyword evidence="4 5" id="KW-0472">Membrane</keyword>
<gene>
    <name evidence="7" type="ORF">C0J50_10934</name>
</gene>
<organism evidence="7 8">
    <name type="scientific">Silurus asotus</name>
    <name type="common">Amur catfish</name>
    <name type="synonym">Parasilurus asotus</name>
    <dbReference type="NCBI Taxonomy" id="30991"/>
    <lineage>
        <taxon>Eukaryota</taxon>
        <taxon>Metazoa</taxon>
        <taxon>Chordata</taxon>
        <taxon>Craniata</taxon>
        <taxon>Vertebrata</taxon>
        <taxon>Euteleostomi</taxon>
        <taxon>Actinopterygii</taxon>
        <taxon>Neopterygii</taxon>
        <taxon>Teleostei</taxon>
        <taxon>Ostariophysi</taxon>
        <taxon>Siluriformes</taxon>
        <taxon>Siluridae</taxon>
        <taxon>Silurus</taxon>
    </lineage>
</organism>
<dbReference type="InterPro" id="IPR020846">
    <property type="entry name" value="MFS_dom"/>
</dbReference>
<feature type="non-terminal residue" evidence="7">
    <location>
        <position position="1"/>
    </location>
</feature>
<accession>A0AAD5AEH6</accession>